<evidence type="ECO:0000256" key="5">
    <source>
        <dbReference type="ARBA" id="ARBA00022692"/>
    </source>
</evidence>
<evidence type="ECO:0000256" key="8">
    <source>
        <dbReference type="SAM" id="Phobius"/>
    </source>
</evidence>
<protein>
    <submittedName>
        <fullName evidence="10">Type II secretion system F family protein</fullName>
    </submittedName>
</protein>
<name>A0A7T0FZ40_9BACT</name>
<dbReference type="Pfam" id="PF00482">
    <property type="entry name" value="T2SSF"/>
    <property type="match status" value="2"/>
</dbReference>
<evidence type="ECO:0000256" key="2">
    <source>
        <dbReference type="ARBA" id="ARBA00005745"/>
    </source>
</evidence>
<feature type="domain" description="Type II secretion system protein GspF" evidence="9">
    <location>
        <begin position="277"/>
        <end position="399"/>
    </location>
</feature>
<comment type="similarity">
    <text evidence="2">Belongs to the GSP F family.</text>
</comment>
<comment type="subcellular location">
    <subcellularLocation>
        <location evidence="1">Cell inner membrane</location>
        <topology evidence="1">Multi-pass membrane protein</topology>
    </subcellularLocation>
</comment>
<organism evidence="10 11">
    <name type="scientific">Candidatus Nitronauta litoralis</name>
    <dbReference type="NCBI Taxonomy" id="2705533"/>
    <lineage>
        <taxon>Bacteria</taxon>
        <taxon>Pseudomonadati</taxon>
        <taxon>Nitrospinota/Tectimicrobiota group</taxon>
        <taxon>Nitrospinota</taxon>
        <taxon>Nitrospinia</taxon>
        <taxon>Nitrospinales</taxon>
        <taxon>Nitrospinaceae</taxon>
        <taxon>Candidatus Nitronauta</taxon>
    </lineage>
</organism>
<keyword evidence="7 8" id="KW-0472">Membrane</keyword>
<evidence type="ECO:0000256" key="3">
    <source>
        <dbReference type="ARBA" id="ARBA00022475"/>
    </source>
</evidence>
<evidence type="ECO:0000256" key="1">
    <source>
        <dbReference type="ARBA" id="ARBA00004429"/>
    </source>
</evidence>
<feature type="transmembrane region" description="Helical" evidence="8">
    <location>
        <begin position="179"/>
        <end position="203"/>
    </location>
</feature>
<evidence type="ECO:0000256" key="7">
    <source>
        <dbReference type="ARBA" id="ARBA00023136"/>
    </source>
</evidence>
<evidence type="ECO:0000313" key="11">
    <source>
        <dbReference type="Proteomes" id="UP000594688"/>
    </source>
</evidence>
<dbReference type="Gene3D" id="1.20.81.30">
    <property type="entry name" value="Type II secretion system (T2SS), domain F"/>
    <property type="match status" value="2"/>
</dbReference>
<reference evidence="10 11" key="1">
    <citation type="submission" date="2020-02" db="EMBL/GenBank/DDBJ databases">
        <title>Genomic and physiological characterization of two novel Nitrospinaceae genera.</title>
        <authorList>
            <person name="Mueller A.J."/>
            <person name="Jung M.-Y."/>
            <person name="Strachan C.R."/>
            <person name="Herbold C.W."/>
            <person name="Kirkegaard R.H."/>
            <person name="Daims H."/>
        </authorList>
    </citation>
    <scope>NUCLEOTIDE SEQUENCE [LARGE SCALE GENOMIC DNA]</scope>
    <source>
        <strain evidence="10">EB</strain>
    </source>
</reference>
<dbReference type="GO" id="GO:0015628">
    <property type="term" value="P:protein secretion by the type II secretion system"/>
    <property type="evidence" value="ECO:0007669"/>
    <property type="project" value="TreeGrafter"/>
</dbReference>
<dbReference type="EMBL" id="CP048685">
    <property type="protein sequence ID" value="QPJ61160.1"/>
    <property type="molecule type" value="Genomic_DNA"/>
</dbReference>
<dbReference type="PANTHER" id="PTHR30012">
    <property type="entry name" value="GENERAL SECRETION PATHWAY PROTEIN"/>
    <property type="match status" value="1"/>
</dbReference>
<proteinExistence type="inferred from homology"/>
<sequence length="411" mass="46012">MANFQYKARDKMGSLISGEMEALSREMVGQELGRQGQFPVSIQEIKSRQGESKGFNINVDEFFSRIKIDDMVLFSRQMATLFRAGIPLMGILSALSEQIENPKFKRVLEEMHRGIQDGLALSEVMSRHPTVFSELYVSMIRAGEEGGIMDEILQRVADLLEKQSQNEAKVRSALRYPKFVLMAMAAALVVLMIYVVPVFVRIFEKVNLELPLATRLLISFNNFFHNYWYLGLAGLIFAVYLFKNYLATSQGRYQWDRIKLKLPLVGPIVLRAAMAKFARVFGNLQRAGVPILDALMVSSRVVDNAVIAQVIEKLRDSVQEGLGLAAPLKSSGWVPVMVVQMVAAGEDSGLLDEMLVKVADYYDEEVERAVSSLSSSIEPILIVCIGGMVLFVALAIFMPMWDMSQMARTRG</sequence>
<dbReference type="GO" id="GO:0005886">
    <property type="term" value="C:plasma membrane"/>
    <property type="evidence" value="ECO:0007669"/>
    <property type="project" value="UniProtKB-SubCell"/>
</dbReference>
<dbReference type="KEGG" id="nli:G3M70_04355"/>
<evidence type="ECO:0000256" key="6">
    <source>
        <dbReference type="ARBA" id="ARBA00022989"/>
    </source>
</evidence>
<feature type="transmembrane region" description="Helical" evidence="8">
    <location>
        <begin position="380"/>
        <end position="401"/>
    </location>
</feature>
<dbReference type="AlphaFoldDB" id="A0A7T0FZ40"/>
<dbReference type="FunFam" id="1.20.81.30:FF:000001">
    <property type="entry name" value="Type II secretion system protein F"/>
    <property type="match status" value="2"/>
</dbReference>
<dbReference type="InterPro" id="IPR042094">
    <property type="entry name" value="T2SS_GspF_sf"/>
</dbReference>
<dbReference type="InterPro" id="IPR018076">
    <property type="entry name" value="T2SS_GspF_dom"/>
</dbReference>
<dbReference type="PRINTS" id="PR00812">
    <property type="entry name" value="BCTERIALGSPF"/>
</dbReference>
<feature type="transmembrane region" description="Helical" evidence="8">
    <location>
        <begin position="223"/>
        <end position="242"/>
    </location>
</feature>
<keyword evidence="6 8" id="KW-1133">Transmembrane helix</keyword>
<feature type="domain" description="Type II secretion system protein GspF" evidence="9">
    <location>
        <begin position="74"/>
        <end position="197"/>
    </location>
</feature>
<keyword evidence="4" id="KW-0997">Cell inner membrane</keyword>
<evidence type="ECO:0000313" key="10">
    <source>
        <dbReference type="EMBL" id="QPJ61160.1"/>
    </source>
</evidence>
<dbReference type="PANTHER" id="PTHR30012:SF0">
    <property type="entry name" value="TYPE II SECRETION SYSTEM PROTEIN F-RELATED"/>
    <property type="match status" value="1"/>
</dbReference>
<keyword evidence="5 8" id="KW-0812">Transmembrane</keyword>
<evidence type="ECO:0000256" key="4">
    <source>
        <dbReference type="ARBA" id="ARBA00022519"/>
    </source>
</evidence>
<accession>A0A7T0FZ40</accession>
<dbReference type="Proteomes" id="UP000594688">
    <property type="component" value="Chromosome"/>
</dbReference>
<keyword evidence="3" id="KW-1003">Cell membrane</keyword>
<dbReference type="InterPro" id="IPR003004">
    <property type="entry name" value="GspF/PilC"/>
</dbReference>
<gene>
    <name evidence="10" type="ORF">G3M70_04355</name>
</gene>
<evidence type="ECO:0000259" key="9">
    <source>
        <dbReference type="Pfam" id="PF00482"/>
    </source>
</evidence>